<organism evidence="2 3">
    <name type="scientific">Streptomyces glebosus</name>
    <dbReference type="NCBI Taxonomy" id="249580"/>
    <lineage>
        <taxon>Bacteria</taxon>
        <taxon>Bacillati</taxon>
        <taxon>Actinomycetota</taxon>
        <taxon>Actinomycetes</taxon>
        <taxon>Kitasatosporales</taxon>
        <taxon>Streptomycetaceae</taxon>
        <taxon>Streptomyces</taxon>
    </lineage>
</organism>
<sequence>MSRRALPGWCRILGGLCGAHERKPQKVLWCLQRGELWAESPVWAVAPYARTPVRTDRCRRGRMPARRLPRSAPGLHPGASRNSAPYYAQSWPWRVAMAASVDSAV</sequence>
<evidence type="ECO:0000256" key="1">
    <source>
        <dbReference type="SAM" id="MobiDB-lite"/>
    </source>
</evidence>
<gene>
    <name evidence="2" type="ORF">Sgleb_47140</name>
</gene>
<protein>
    <submittedName>
        <fullName evidence="2">Uncharacterized protein</fullName>
    </submittedName>
</protein>
<dbReference type="EMBL" id="BLIO01000001">
    <property type="protein sequence ID" value="GFE16667.1"/>
    <property type="molecule type" value="Genomic_DNA"/>
</dbReference>
<dbReference type="Proteomes" id="UP000430079">
    <property type="component" value="Unassembled WGS sequence"/>
</dbReference>
<evidence type="ECO:0000313" key="3">
    <source>
        <dbReference type="Proteomes" id="UP000430079"/>
    </source>
</evidence>
<feature type="region of interest" description="Disordered" evidence="1">
    <location>
        <begin position="59"/>
        <end position="84"/>
    </location>
</feature>
<reference evidence="2 3" key="1">
    <citation type="submission" date="2019-12" db="EMBL/GenBank/DDBJ databases">
        <title>Whole genome shotgun sequence of Streptomyces hygroscopicus subsp. glebosus NBRC 13786.</title>
        <authorList>
            <person name="Ichikawa N."/>
            <person name="Kimura A."/>
            <person name="Kitahashi Y."/>
            <person name="Komaki H."/>
            <person name="Tamura T."/>
        </authorList>
    </citation>
    <scope>NUCLEOTIDE SEQUENCE [LARGE SCALE GENOMIC DNA]</scope>
    <source>
        <strain evidence="2 3">NBRC 13786</strain>
    </source>
</reference>
<proteinExistence type="predicted"/>
<comment type="caution">
    <text evidence="2">The sequence shown here is derived from an EMBL/GenBank/DDBJ whole genome shotgun (WGS) entry which is preliminary data.</text>
</comment>
<accession>A0A640SZ07</accession>
<evidence type="ECO:0000313" key="2">
    <source>
        <dbReference type="EMBL" id="GFE16667.1"/>
    </source>
</evidence>
<feature type="compositionally biased region" description="Basic residues" evidence="1">
    <location>
        <begin position="59"/>
        <end position="69"/>
    </location>
</feature>
<name>A0A640SZ07_9ACTN</name>
<keyword evidence="3" id="KW-1185">Reference proteome</keyword>
<dbReference type="AlphaFoldDB" id="A0A640SZ07"/>